<sequence>MTACSSSILQSNSDHKVCLLIFFGLYGCSYSFIRFIRNRKENDELYLGDEGDIVVFRVANYICNLSMTVSIASVLLVPFSIFSNEFLLIYPHSFYMQWLNESLIRSLWNYVFLLNNLCLFVLLPFAYFFVESQGIIGLRSGIVTRVCETVSVCIFVVIVVTNLFRLGFYFCFGDHMEFQFFSCKSFLLNYAMYDQGAMGWTPPCNFYGIDTCGDHGTVRGLDG</sequence>
<reference evidence="3 4" key="2">
    <citation type="submission" date="2018-11" db="EMBL/GenBank/DDBJ databases">
        <authorList>
            <consortium name="Pathogen Informatics"/>
        </authorList>
    </citation>
    <scope>NUCLEOTIDE SEQUENCE [LARGE SCALE GENOMIC DNA]</scope>
</reference>
<evidence type="ECO:0000256" key="1">
    <source>
        <dbReference type="ARBA" id="ARBA00010487"/>
    </source>
</evidence>
<dbReference type="InterPro" id="IPR008075">
    <property type="entry name" value="LIMR"/>
</dbReference>
<keyword evidence="2" id="KW-0472">Membrane</keyword>
<dbReference type="PANTHER" id="PTHR12625">
    <property type="entry name" value="LIPOCALIN-1 INTERACTING MEMBRANE RECEPTOR LIMR"/>
    <property type="match status" value="1"/>
</dbReference>
<evidence type="ECO:0000256" key="2">
    <source>
        <dbReference type="SAM" id="Phobius"/>
    </source>
</evidence>
<keyword evidence="2" id="KW-0812">Transmembrane</keyword>
<dbReference type="OrthoDB" id="5596951at2759"/>
<feature type="transmembrane region" description="Helical" evidence="2">
    <location>
        <begin position="149"/>
        <end position="172"/>
    </location>
</feature>
<reference evidence="5" key="1">
    <citation type="submission" date="2016-06" db="UniProtKB">
        <authorList>
            <consortium name="WormBaseParasite"/>
        </authorList>
    </citation>
    <scope>IDENTIFICATION</scope>
</reference>
<name>A0A183IFU3_9BILA</name>
<dbReference type="Proteomes" id="UP000270296">
    <property type="component" value="Unassembled WGS sequence"/>
</dbReference>
<dbReference type="PANTHER" id="PTHR12625:SF0">
    <property type="entry name" value="PROTEIN LILIPOD"/>
    <property type="match status" value="1"/>
</dbReference>
<feature type="transmembrane region" description="Helical" evidence="2">
    <location>
        <begin position="17"/>
        <end position="36"/>
    </location>
</feature>
<dbReference type="EMBL" id="UZAM01007248">
    <property type="protein sequence ID" value="VDO97785.1"/>
    <property type="molecule type" value="Genomic_DNA"/>
</dbReference>
<evidence type="ECO:0000313" key="3">
    <source>
        <dbReference type="EMBL" id="VDO97785.1"/>
    </source>
</evidence>
<feature type="transmembrane region" description="Helical" evidence="2">
    <location>
        <begin position="65"/>
        <end position="87"/>
    </location>
</feature>
<gene>
    <name evidence="3" type="ORF">SBAD_LOCUS2487</name>
</gene>
<dbReference type="GO" id="GO:0005886">
    <property type="term" value="C:plasma membrane"/>
    <property type="evidence" value="ECO:0007669"/>
    <property type="project" value="TreeGrafter"/>
</dbReference>
<feature type="transmembrane region" description="Helical" evidence="2">
    <location>
        <begin position="107"/>
        <end position="129"/>
    </location>
</feature>
<evidence type="ECO:0000313" key="4">
    <source>
        <dbReference type="Proteomes" id="UP000270296"/>
    </source>
</evidence>
<dbReference type="GO" id="GO:0004888">
    <property type="term" value="F:transmembrane signaling receptor activity"/>
    <property type="evidence" value="ECO:0007669"/>
    <property type="project" value="TreeGrafter"/>
</dbReference>
<accession>A0A183IFU3</accession>
<keyword evidence="2" id="KW-1133">Transmembrane helix</keyword>
<organism evidence="5">
    <name type="scientific">Soboliphyme baturini</name>
    <dbReference type="NCBI Taxonomy" id="241478"/>
    <lineage>
        <taxon>Eukaryota</taxon>
        <taxon>Metazoa</taxon>
        <taxon>Ecdysozoa</taxon>
        <taxon>Nematoda</taxon>
        <taxon>Enoplea</taxon>
        <taxon>Dorylaimia</taxon>
        <taxon>Dioctophymatida</taxon>
        <taxon>Dioctophymatoidea</taxon>
        <taxon>Soboliphymatidae</taxon>
        <taxon>Soboliphyme</taxon>
    </lineage>
</organism>
<keyword evidence="4" id="KW-1185">Reference proteome</keyword>
<proteinExistence type="inferred from homology"/>
<dbReference type="InterPro" id="IPR006876">
    <property type="entry name" value="LMBR1-like_membr_prot"/>
</dbReference>
<dbReference type="PRINTS" id="PR01692">
    <property type="entry name" value="LIPOCALINIMR"/>
</dbReference>
<evidence type="ECO:0000313" key="5">
    <source>
        <dbReference type="WBParaSite" id="SBAD_0000260801-mRNA-1"/>
    </source>
</evidence>
<dbReference type="AlphaFoldDB" id="A0A183IFU3"/>
<dbReference type="Pfam" id="PF04791">
    <property type="entry name" value="LMBR1"/>
    <property type="match status" value="1"/>
</dbReference>
<protein>
    <submittedName>
        <fullName evidence="3 5">Uncharacterized protein</fullName>
    </submittedName>
</protein>
<comment type="similarity">
    <text evidence="1">Belongs to the LIMR family.</text>
</comment>
<dbReference type="GO" id="GO:0007165">
    <property type="term" value="P:signal transduction"/>
    <property type="evidence" value="ECO:0007669"/>
    <property type="project" value="TreeGrafter"/>
</dbReference>
<dbReference type="WBParaSite" id="SBAD_0000260801-mRNA-1">
    <property type="protein sequence ID" value="SBAD_0000260801-mRNA-1"/>
    <property type="gene ID" value="SBAD_0000260801"/>
</dbReference>